<name>A0A1W1WS76_9BACT</name>
<sequence>MGLPTQKSNVDIVVVGLSSPLLVGVYQDGKLTETIVKEEKTSDILPQIFKNLLQRYTIKSVYFARGPGSFMAIKLVYIFLKTLQIARNIRLFGCSGFAFNNHQPIKAVGNLYFVEENGKIVTKKIEGEVESSFQLPQNLQDLACSEEETSPLYVIPAVKA</sequence>
<dbReference type="OrthoDB" id="5339448at2"/>
<reference evidence="2" key="1">
    <citation type="submission" date="2017-04" db="EMBL/GenBank/DDBJ databases">
        <authorList>
            <person name="Varghese N."/>
            <person name="Submissions S."/>
        </authorList>
    </citation>
    <scope>NUCLEOTIDE SEQUENCE [LARGE SCALE GENOMIC DNA]</scope>
    <source>
        <strain evidence="2">DSM 16512</strain>
    </source>
</reference>
<dbReference type="SUPFAM" id="SSF53067">
    <property type="entry name" value="Actin-like ATPase domain"/>
    <property type="match status" value="1"/>
</dbReference>
<organism evidence="1 2">
    <name type="scientific">Nitratiruptor tergarcus DSM 16512</name>
    <dbReference type="NCBI Taxonomy" id="1069081"/>
    <lineage>
        <taxon>Bacteria</taxon>
        <taxon>Pseudomonadati</taxon>
        <taxon>Campylobacterota</taxon>
        <taxon>Epsilonproteobacteria</taxon>
        <taxon>Nautiliales</taxon>
        <taxon>Nitratiruptoraceae</taxon>
        <taxon>Nitratiruptor</taxon>
    </lineage>
</organism>
<accession>A0A1W1WS76</accession>
<evidence type="ECO:0000313" key="1">
    <source>
        <dbReference type="EMBL" id="SMC09096.1"/>
    </source>
</evidence>
<dbReference type="AlphaFoldDB" id="A0A1W1WS76"/>
<dbReference type="InterPro" id="IPR043129">
    <property type="entry name" value="ATPase_NBD"/>
</dbReference>
<evidence type="ECO:0000313" key="2">
    <source>
        <dbReference type="Proteomes" id="UP000192602"/>
    </source>
</evidence>
<dbReference type="EMBL" id="FWWZ01000001">
    <property type="protein sequence ID" value="SMC09096.1"/>
    <property type="molecule type" value="Genomic_DNA"/>
</dbReference>
<proteinExistence type="predicted"/>
<dbReference type="STRING" id="1069081.SAMN05660197_0894"/>
<gene>
    <name evidence="1" type="ORF">SAMN05660197_0894</name>
</gene>
<dbReference type="RefSeq" id="WP_084275345.1">
    <property type="nucleotide sequence ID" value="NZ_AP026671.1"/>
</dbReference>
<dbReference type="Proteomes" id="UP000192602">
    <property type="component" value="Unassembled WGS sequence"/>
</dbReference>
<keyword evidence="2" id="KW-1185">Reference proteome</keyword>
<dbReference type="Gene3D" id="3.30.420.40">
    <property type="match status" value="1"/>
</dbReference>
<protein>
    <recommendedName>
        <fullName evidence="3">TsaB protein, required for threonylcarbamoyladenosine (T(6)A) formation in tRNA</fullName>
    </recommendedName>
</protein>
<evidence type="ECO:0008006" key="3">
    <source>
        <dbReference type="Google" id="ProtNLM"/>
    </source>
</evidence>